<keyword evidence="5 6" id="KW-0269">Exonuclease</keyword>
<dbReference type="NCBIfam" id="TIGR01280">
    <property type="entry name" value="xseB"/>
    <property type="match status" value="1"/>
</dbReference>
<dbReference type="AlphaFoldDB" id="A0A7C4UDE3"/>
<comment type="caution">
    <text evidence="8">The sequence shown here is derived from an EMBL/GenBank/DDBJ whole genome shotgun (WGS) entry which is preliminary data.</text>
</comment>
<evidence type="ECO:0000256" key="3">
    <source>
        <dbReference type="ARBA" id="ARBA00022722"/>
    </source>
</evidence>
<dbReference type="InterPro" id="IPR037004">
    <property type="entry name" value="Exonuc_VII_ssu_sf"/>
</dbReference>
<comment type="subcellular location">
    <subcellularLocation>
        <location evidence="6">Cytoplasm</location>
    </subcellularLocation>
</comment>
<evidence type="ECO:0000256" key="1">
    <source>
        <dbReference type="ARBA" id="ARBA00009998"/>
    </source>
</evidence>
<evidence type="ECO:0000256" key="5">
    <source>
        <dbReference type="ARBA" id="ARBA00022839"/>
    </source>
</evidence>
<sequence>MKFEEKLKQLEEIVKILEDENTPLDIAIVKFEEGMNLMNELKDYLKKAEEKIKLLLRNEEGKLNLEDGEIN</sequence>
<reference evidence="8" key="1">
    <citation type="journal article" date="2020" name="mSystems">
        <title>Genome- and Community-Level Interaction Insights into Carbon Utilization and Element Cycling Functions of Hydrothermarchaeota in Hydrothermal Sediment.</title>
        <authorList>
            <person name="Zhou Z."/>
            <person name="Liu Y."/>
            <person name="Xu W."/>
            <person name="Pan J."/>
            <person name="Luo Z.H."/>
            <person name="Li M."/>
        </authorList>
    </citation>
    <scope>NUCLEOTIDE SEQUENCE [LARGE SCALE GENOMIC DNA]</scope>
    <source>
        <strain evidence="8">SpSt-780</strain>
    </source>
</reference>
<dbReference type="GO" id="GO:0006308">
    <property type="term" value="P:DNA catabolic process"/>
    <property type="evidence" value="ECO:0007669"/>
    <property type="project" value="UniProtKB-UniRule"/>
</dbReference>
<evidence type="ECO:0000256" key="6">
    <source>
        <dbReference type="HAMAP-Rule" id="MF_00337"/>
    </source>
</evidence>
<evidence type="ECO:0000313" key="8">
    <source>
        <dbReference type="EMBL" id="HGW92292.1"/>
    </source>
</evidence>
<dbReference type="GO" id="GO:0008855">
    <property type="term" value="F:exodeoxyribonuclease VII activity"/>
    <property type="evidence" value="ECO:0007669"/>
    <property type="project" value="UniProtKB-UniRule"/>
</dbReference>
<dbReference type="Pfam" id="PF02609">
    <property type="entry name" value="Exonuc_VII_S"/>
    <property type="match status" value="1"/>
</dbReference>
<dbReference type="PANTHER" id="PTHR34137">
    <property type="entry name" value="EXODEOXYRIBONUCLEASE 7 SMALL SUBUNIT"/>
    <property type="match status" value="1"/>
</dbReference>
<evidence type="ECO:0000256" key="2">
    <source>
        <dbReference type="ARBA" id="ARBA00022490"/>
    </source>
</evidence>
<dbReference type="SUPFAM" id="SSF116842">
    <property type="entry name" value="XseB-like"/>
    <property type="match status" value="1"/>
</dbReference>
<proteinExistence type="inferred from homology"/>
<name>A0A7C4UDE3_UNCW3</name>
<organism evidence="8">
    <name type="scientific">candidate division WOR-3 bacterium</name>
    <dbReference type="NCBI Taxonomy" id="2052148"/>
    <lineage>
        <taxon>Bacteria</taxon>
        <taxon>Bacteria division WOR-3</taxon>
    </lineage>
</organism>
<dbReference type="InterPro" id="IPR003761">
    <property type="entry name" value="Exonuc_VII_S"/>
</dbReference>
<dbReference type="PIRSF" id="PIRSF006488">
    <property type="entry name" value="Exonuc_VII_S"/>
    <property type="match status" value="1"/>
</dbReference>
<protein>
    <recommendedName>
        <fullName evidence="6">Exodeoxyribonuclease 7 small subunit</fullName>
        <ecNumber evidence="6">3.1.11.6</ecNumber>
    </recommendedName>
    <alternativeName>
        <fullName evidence="6">Exodeoxyribonuclease VII small subunit</fullName>
        <shortName evidence="6">Exonuclease VII small subunit</shortName>
    </alternativeName>
</protein>
<comment type="catalytic activity">
    <reaction evidence="6">
        <text>Exonucleolytic cleavage in either 5'- to 3'- or 3'- to 5'-direction to yield nucleoside 5'-phosphates.</text>
        <dbReference type="EC" id="3.1.11.6"/>
    </reaction>
</comment>
<feature type="coiled-coil region" evidence="7">
    <location>
        <begin position="31"/>
        <end position="58"/>
    </location>
</feature>
<comment type="subunit">
    <text evidence="6">Heterooligomer composed of large and small subunits.</text>
</comment>
<evidence type="ECO:0000256" key="7">
    <source>
        <dbReference type="SAM" id="Coils"/>
    </source>
</evidence>
<dbReference type="EMBL" id="DTHG01000088">
    <property type="protein sequence ID" value="HGW92292.1"/>
    <property type="molecule type" value="Genomic_DNA"/>
</dbReference>
<comment type="function">
    <text evidence="6">Bidirectionally degrades single-stranded DNA into large acid-insoluble oligonucleotides, which are then degraded further into small acid-soluble oligonucleotides.</text>
</comment>
<keyword evidence="7" id="KW-0175">Coiled coil</keyword>
<comment type="similarity">
    <text evidence="1 6">Belongs to the XseB family.</text>
</comment>
<evidence type="ECO:0000256" key="4">
    <source>
        <dbReference type="ARBA" id="ARBA00022801"/>
    </source>
</evidence>
<dbReference type="GO" id="GO:0005829">
    <property type="term" value="C:cytosol"/>
    <property type="evidence" value="ECO:0007669"/>
    <property type="project" value="TreeGrafter"/>
</dbReference>
<dbReference type="GO" id="GO:0009318">
    <property type="term" value="C:exodeoxyribonuclease VII complex"/>
    <property type="evidence" value="ECO:0007669"/>
    <property type="project" value="UniProtKB-UniRule"/>
</dbReference>
<dbReference type="Gene3D" id="1.10.287.1040">
    <property type="entry name" value="Exonuclease VII, small subunit"/>
    <property type="match status" value="1"/>
</dbReference>
<keyword evidence="4 6" id="KW-0378">Hydrolase</keyword>
<accession>A0A7C4UDE3</accession>
<keyword evidence="3 6" id="KW-0540">Nuclease</keyword>
<gene>
    <name evidence="6 8" type="primary">xseB</name>
    <name evidence="8" type="ORF">ENV67_07125</name>
</gene>
<dbReference type="PANTHER" id="PTHR34137:SF1">
    <property type="entry name" value="EXODEOXYRIBONUCLEASE 7 SMALL SUBUNIT"/>
    <property type="match status" value="1"/>
</dbReference>
<keyword evidence="2 6" id="KW-0963">Cytoplasm</keyword>
<dbReference type="EC" id="3.1.11.6" evidence="6"/>
<dbReference type="HAMAP" id="MF_00337">
    <property type="entry name" value="Exonuc_7_S"/>
    <property type="match status" value="1"/>
</dbReference>